<name>A0ACC2LP58_PERAE</name>
<gene>
    <name evidence="1" type="ORF">MRB53_009073</name>
</gene>
<accession>A0ACC2LP58</accession>
<sequence>MHRVFHSLHHDFKGTVDPFKVNTVDTTGTVFAWIRELPSDCSAHVMVAIPILCNLLQYEDHSLVETVALTLKRIVASSSCSSEMLDELCKHGVIHHSNHLLALHSLMTVWQPTYMELFQMLARLASVSLVAIRTLFEQNMSSTLKDILTSADLSHQRPHSHLGDMHSNLEFYSRVLNNGDIYRADYEGLYCVNCEEYKDEKDLLENNCCPMHQKPCVPRKEDNFFFALSKYQKPLEDFLAHNPYFVQPSFRLNEVRI</sequence>
<evidence type="ECO:0000313" key="1">
    <source>
        <dbReference type="EMBL" id="KAJ8634806.1"/>
    </source>
</evidence>
<comment type="caution">
    <text evidence="1">The sequence shown here is derived from an EMBL/GenBank/DDBJ whole genome shotgun (WGS) entry which is preliminary data.</text>
</comment>
<evidence type="ECO:0000313" key="2">
    <source>
        <dbReference type="Proteomes" id="UP001234297"/>
    </source>
</evidence>
<dbReference type="Proteomes" id="UP001234297">
    <property type="component" value="Chromosome 3"/>
</dbReference>
<organism evidence="1 2">
    <name type="scientific">Persea americana</name>
    <name type="common">Avocado</name>
    <dbReference type="NCBI Taxonomy" id="3435"/>
    <lineage>
        <taxon>Eukaryota</taxon>
        <taxon>Viridiplantae</taxon>
        <taxon>Streptophyta</taxon>
        <taxon>Embryophyta</taxon>
        <taxon>Tracheophyta</taxon>
        <taxon>Spermatophyta</taxon>
        <taxon>Magnoliopsida</taxon>
        <taxon>Magnoliidae</taxon>
        <taxon>Laurales</taxon>
        <taxon>Lauraceae</taxon>
        <taxon>Persea</taxon>
    </lineage>
</organism>
<protein>
    <submittedName>
        <fullName evidence="1">Uncharacterized protein</fullName>
    </submittedName>
</protein>
<proteinExistence type="predicted"/>
<reference evidence="1 2" key="1">
    <citation type="journal article" date="2022" name="Hortic Res">
        <title>A haplotype resolved chromosomal level avocado genome allows analysis of novel avocado genes.</title>
        <authorList>
            <person name="Nath O."/>
            <person name="Fletcher S.J."/>
            <person name="Hayward A."/>
            <person name="Shaw L.M."/>
            <person name="Masouleh A.K."/>
            <person name="Furtado A."/>
            <person name="Henry R.J."/>
            <person name="Mitter N."/>
        </authorList>
    </citation>
    <scope>NUCLEOTIDE SEQUENCE [LARGE SCALE GENOMIC DNA]</scope>
    <source>
        <strain evidence="2">cv. Hass</strain>
    </source>
</reference>
<keyword evidence="2" id="KW-1185">Reference proteome</keyword>
<dbReference type="EMBL" id="CM056811">
    <property type="protein sequence ID" value="KAJ8634806.1"/>
    <property type="molecule type" value="Genomic_DNA"/>
</dbReference>